<dbReference type="PANTHER" id="PTHR22767">
    <property type="entry name" value="N-TERMINAL ACETYLTRANSFERASE-RELATED"/>
    <property type="match status" value="1"/>
</dbReference>
<protein>
    <submittedName>
        <fullName evidence="3">Actin cytoskeleton organization protein</fullName>
    </submittedName>
</protein>
<dbReference type="SUPFAM" id="SSF48452">
    <property type="entry name" value="TPR-like"/>
    <property type="match status" value="1"/>
</dbReference>
<feature type="region of interest" description="Disordered" evidence="2">
    <location>
        <begin position="763"/>
        <end position="789"/>
    </location>
</feature>
<evidence type="ECO:0000313" key="3">
    <source>
        <dbReference type="EMBL" id="KAJ7343411.1"/>
    </source>
</evidence>
<name>A0AAD6ZX72_9AGAR</name>
<comment type="similarity">
    <text evidence="1">Belongs to the MDM20/NAA25 family.</text>
</comment>
<dbReference type="Gene3D" id="1.25.40.1040">
    <property type="match status" value="1"/>
</dbReference>
<accession>A0AAD6ZX72</accession>
<keyword evidence="4" id="KW-1185">Reference proteome</keyword>
<comment type="caution">
    <text evidence="3">The sequence shown here is derived from an EMBL/GenBank/DDBJ whole genome shotgun (WGS) entry which is preliminary data.</text>
</comment>
<evidence type="ECO:0000256" key="1">
    <source>
        <dbReference type="ARBA" id="ARBA00006298"/>
    </source>
</evidence>
<dbReference type="PANTHER" id="PTHR22767:SF3">
    <property type="entry name" value="N-ALPHA-ACETYLTRANSFERASE 25, NATB AUXILIARY SUBUNIT"/>
    <property type="match status" value="1"/>
</dbReference>
<dbReference type="Proteomes" id="UP001218218">
    <property type="component" value="Unassembled WGS sequence"/>
</dbReference>
<organism evidence="3 4">
    <name type="scientific">Mycena albidolilacea</name>
    <dbReference type="NCBI Taxonomy" id="1033008"/>
    <lineage>
        <taxon>Eukaryota</taxon>
        <taxon>Fungi</taxon>
        <taxon>Dikarya</taxon>
        <taxon>Basidiomycota</taxon>
        <taxon>Agaricomycotina</taxon>
        <taxon>Agaricomycetes</taxon>
        <taxon>Agaricomycetidae</taxon>
        <taxon>Agaricales</taxon>
        <taxon>Marasmiineae</taxon>
        <taxon>Mycenaceae</taxon>
        <taxon>Mycena</taxon>
    </lineage>
</organism>
<feature type="compositionally biased region" description="Low complexity" evidence="2">
    <location>
        <begin position="772"/>
        <end position="781"/>
    </location>
</feature>
<dbReference type="GO" id="GO:0031416">
    <property type="term" value="C:NatB complex"/>
    <property type="evidence" value="ECO:0007669"/>
    <property type="project" value="TreeGrafter"/>
</dbReference>
<gene>
    <name evidence="3" type="ORF">DFH08DRAFT_924985</name>
</gene>
<dbReference type="InterPro" id="IPR011990">
    <property type="entry name" value="TPR-like_helical_dom_sf"/>
</dbReference>
<proteinExistence type="inferred from homology"/>
<dbReference type="InterPro" id="IPR019183">
    <property type="entry name" value="NAA25_NatB_aux_su"/>
</dbReference>
<evidence type="ECO:0000313" key="4">
    <source>
        <dbReference type="Proteomes" id="UP001218218"/>
    </source>
</evidence>
<sequence length="941" mass="106700">MERQIKPIYEALDTGSNKSAIVACNKLLKKQPKNDLVKTLKALALVRSQKVEESLILCDEVLAAKPTNDAVLTAMMHVLRGLGRHKDMVTMFEEAYKQQPNNEDLAAQTFFANVRILNWKAAQQIATRMHKQFHEDRYIYWSVISAILQANEPTTEPNMRTLLYKLAHRLVTSSPTPSYVNADRFHLHLSILRELELFDEARTLLESDIGKNICAASLSCNEIRRDIWRRQGLLEEEGTKAELRITEQNDRNWLEFLSVLDATFASLTSFKSDEQPDESAKTKCSSHAAKTEELFTKMALEEGHKDRSALLALLELEKRARIHGVSNDPNRLVDLMKRYFEEIGSKACCYEDLKPYLALEGEDAARWKSFLQSLTPSFASNNDLWRLINSHKLLRQNLSSDDLTIGAETDRATLYTQQYLEGLKLGAALPPTELQPADDLALLAGNVFVTLWKISSDEKYLYNAVALLEFALTKSKQSFHTRLMLIRIYRLLGAPSMALEHYRIMHIKQVEHDTLSHFVLSRSSTFSLAASGDLTLATECIESSQIYISNTQDTGEYIARAFTGEKYSQIPEFIIFEDRLENSLQRDLIKIEHLRMRLSHEAISSDIIDMELIELKFIFDRLHHDNRDFEILADYQPRASQKFNEQTLLFDKTEGPGWLTTFLKVYIRAFQQGSDLDDTVEEKLLIGDRPKHTSGQNKLTLKDRLRQRTDEELVELTPDELTFVNYATALADWLEPYHDHARPPPSVVLAEAAKLAEQKTGHPLKGVEIPPKNGNGNANGSAKKDEEAPPITEAPELVVRFFDDMKTRFEAVKDASSPSLTLHVASLIQEAFLLFIVETLRFKTPSVVKVHKLGALVQHFKPIRTNALAVLREVSSILLKRSEQDGTAEQRKSFVDACSPTTDLNIDHDFVLGVAKKITDSRKKVTEGVAKGIARVCTSYP</sequence>
<dbReference type="EMBL" id="JARIHO010000023">
    <property type="protein sequence ID" value="KAJ7343411.1"/>
    <property type="molecule type" value="Genomic_DNA"/>
</dbReference>
<dbReference type="AlphaFoldDB" id="A0AAD6ZX72"/>
<dbReference type="Pfam" id="PF09797">
    <property type="entry name" value="NatB_MDM20"/>
    <property type="match status" value="1"/>
</dbReference>
<evidence type="ECO:0000256" key="2">
    <source>
        <dbReference type="SAM" id="MobiDB-lite"/>
    </source>
</evidence>
<reference evidence="3" key="1">
    <citation type="submission" date="2023-03" db="EMBL/GenBank/DDBJ databases">
        <title>Massive genome expansion in bonnet fungi (Mycena s.s.) driven by repeated elements and novel gene families across ecological guilds.</title>
        <authorList>
            <consortium name="Lawrence Berkeley National Laboratory"/>
            <person name="Harder C.B."/>
            <person name="Miyauchi S."/>
            <person name="Viragh M."/>
            <person name="Kuo A."/>
            <person name="Thoen E."/>
            <person name="Andreopoulos B."/>
            <person name="Lu D."/>
            <person name="Skrede I."/>
            <person name="Drula E."/>
            <person name="Henrissat B."/>
            <person name="Morin E."/>
            <person name="Kohler A."/>
            <person name="Barry K."/>
            <person name="LaButti K."/>
            <person name="Morin E."/>
            <person name="Salamov A."/>
            <person name="Lipzen A."/>
            <person name="Mereny Z."/>
            <person name="Hegedus B."/>
            <person name="Baldrian P."/>
            <person name="Stursova M."/>
            <person name="Weitz H."/>
            <person name="Taylor A."/>
            <person name="Grigoriev I.V."/>
            <person name="Nagy L.G."/>
            <person name="Martin F."/>
            <person name="Kauserud H."/>
        </authorList>
    </citation>
    <scope>NUCLEOTIDE SEQUENCE</scope>
    <source>
        <strain evidence="3">CBHHK002</strain>
    </source>
</reference>